<dbReference type="InterPro" id="IPR013766">
    <property type="entry name" value="Thioredoxin_domain"/>
</dbReference>
<dbReference type="InterPro" id="IPR024706">
    <property type="entry name" value="Peroxiredoxin_AhpC-typ"/>
</dbReference>
<dbReference type="InterPro" id="IPR045020">
    <property type="entry name" value="PRX_1cys"/>
</dbReference>
<evidence type="ECO:0000256" key="3">
    <source>
        <dbReference type="ARBA" id="ARBA00023002"/>
    </source>
</evidence>
<dbReference type="PROSITE" id="PS51352">
    <property type="entry name" value="THIOREDOXIN_2"/>
    <property type="match status" value="1"/>
</dbReference>
<dbReference type="Proteomes" id="UP001566132">
    <property type="component" value="Unassembled WGS sequence"/>
</dbReference>
<evidence type="ECO:0000256" key="10">
    <source>
        <dbReference type="PIRSR" id="PIRSR000239-1"/>
    </source>
</evidence>
<evidence type="ECO:0000256" key="9">
    <source>
        <dbReference type="PIRNR" id="PIRNR000239"/>
    </source>
</evidence>
<feature type="domain" description="Thioredoxin" evidence="11">
    <location>
        <begin position="3"/>
        <end position="166"/>
    </location>
</feature>
<keyword evidence="13" id="KW-1185">Reference proteome</keyword>
<keyword evidence="2 9" id="KW-0049">Antioxidant</keyword>
<protein>
    <recommendedName>
        <fullName evidence="6">1-Cys peroxiredoxin</fullName>
    </recommendedName>
</protein>
<evidence type="ECO:0000313" key="12">
    <source>
        <dbReference type="EMBL" id="KAL1494777.1"/>
    </source>
</evidence>
<comment type="function">
    <text evidence="7">Thiol-specific peroxidase that catalyzes the reduction of hydrogen peroxide and organic hydroperoxides to water and alcohols, respectively. Plays a role in cell protection against oxidative stress by detoxifying peroxides.</text>
</comment>
<dbReference type="FunFam" id="3.30.1020.10:FF:000001">
    <property type="entry name" value="1-Cys peroxiredoxin"/>
    <property type="match status" value="1"/>
</dbReference>
<evidence type="ECO:0000259" key="11">
    <source>
        <dbReference type="PROSITE" id="PS51352"/>
    </source>
</evidence>
<dbReference type="AlphaFoldDB" id="A0ABD1END2"/>
<dbReference type="PIRSF" id="PIRSF000239">
    <property type="entry name" value="AHPC"/>
    <property type="match status" value="1"/>
</dbReference>
<reference evidence="12 13" key="1">
    <citation type="submission" date="2024-05" db="EMBL/GenBank/DDBJ databases">
        <title>Genetic variation in Jamaican populations of the coffee berry borer (Hypothenemus hampei).</title>
        <authorList>
            <person name="Errbii M."/>
            <person name="Myrie A."/>
        </authorList>
    </citation>
    <scope>NUCLEOTIDE SEQUENCE [LARGE SCALE GENOMIC DNA]</scope>
    <source>
        <strain evidence="12">JA-Hopewell-2020-01-JO</strain>
        <tissue evidence="12">Whole body</tissue>
    </source>
</reference>
<dbReference type="SUPFAM" id="SSF52833">
    <property type="entry name" value="Thioredoxin-like"/>
    <property type="match status" value="1"/>
</dbReference>
<evidence type="ECO:0000256" key="4">
    <source>
        <dbReference type="ARBA" id="ARBA00023284"/>
    </source>
</evidence>
<keyword evidence="4 9" id="KW-0676">Redox-active center</keyword>
<keyword evidence="1 9" id="KW-0575">Peroxidase</keyword>
<evidence type="ECO:0000313" key="13">
    <source>
        <dbReference type="Proteomes" id="UP001566132"/>
    </source>
</evidence>
<evidence type="ECO:0000256" key="7">
    <source>
        <dbReference type="ARBA" id="ARBA00037420"/>
    </source>
</evidence>
<feature type="active site" description="Cysteine sulfenic acid (-SOH) intermediate; for peroxidase activity" evidence="10">
    <location>
        <position position="45"/>
    </location>
</feature>
<sequence>MAINLGSTFPNYFVKTTYGNMYLHDWFKDSWGILFSHPADFTPVCTTELARVLQLIDEFKKRNCKVIALSCDPVDTHLKWIKDIEAVAFSYGQKFPYPIIADEDRDLAVKLQMIDPDEKDAAGIPLAARAVFIIDPKKKMRLSLLYPATTGRNFNEILRVLDSLQLCDKHKVATPVDWKKGEEVMIQPSVTEEEAKALFPYINIQIVPSGMKYIRKSAIPD</sequence>
<evidence type="ECO:0000256" key="8">
    <source>
        <dbReference type="ARBA" id="ARBA00051132"/>
    </source>
</evidence>
<evidence type="ECO:0000256" key="2">
    <source>
        <dbReference type="ARBA" id="ARBA00022862"/>
    </source>
</evidence>
<dbReference type="Gene3D" id="3.40.30.10">
    <property type="entry name" value="Glutaredoxin"/>
    <property type="match status" value="1"/>
</dbReference>
<dbReference type="GO" id="GO:0004601">
    <property type="term" value="F:peroxidase activity"/>
    <property type="evidence" value="ECO:0007669"/>
    <property type="project" value="UniProtKB-UniRule"/>
</dbReference>
<dbReference type="FunFam" id="3.40.30.10:FF:000011">
    <property type="entry name" value="Peroxiredoxin PRX1"/>
    <property type="match status" value="1"/>
</dbReference>
<comment type="caution">
    <text evidence="12">The sequence shown here is derived from an EMBL/GenBank/DDBJ whole genome shotgun (WGS) entry which is preliminary data.</text>
</comment>
<proteinExistence type="inferred from homology"/>
<dbReference type="Pfam" id="PF10417">
    <property type="entry name" value="1-cysPrx_C"/>
    <property type="match status" value="1"/>
</dbReference>
<keyword evidence="3 9" id="KW-0560">Oxidoreductase</keyword>
<dbReference type="Pfam" id="PF00578">
    <property type="entry name" value="AhpC-TSA"/>
    <property type="match status" value="1"/>
</dbReference>
<comment type="similarity">
    <text evidence="5">Belongs to the peroxiredoxin family. Prx6 subfamily.</text>
</comment>
<dbReference type="EMBL" id="JBDJPC010000007">
    <property type="protein sequence ID" value="KAL1494777.1"/>
    <property type="molecule type" value="Genomic_DNA"/>
</dbReference>
<dbReference type="InterPro" id="IPR019479">
    <property type="entry name" value="Peroxiredoxin_C"/>
</dbReference>
<dbReference type="PANTHER" id="PTHR43503">
    <property type="entry name" value="MCG48959-RELATED"/>
    <property type="match status" value="1"/>
</dbReference>
<dbReference type="CDD" id="cd03016">
    <property type="entry name" value="PRX_1cys"/>
    <property type="match status" value="1"/>
</dbReference>
<evidence type="ECO:0000256" key="1">
    <source>
        <dbReference type="ARBA" id="ARBA00022559"/>
    </source>
</evidence>
<evidence type="ECO:0000256" key="5">
    <source>
        <dbReference type="ARBA" id="ARBA00025719"/>
    </source>
</evidence>
<gene>
    <name evidence="12" type="ORF">ABEB36_010322</name>
</gene>
<organism evidence="12 13">
    <name type="scientific">Hypothenemus hampei</name>
    <name type="common">Coffee berry borer</name>
    <dbReference type="NCBI Taxonomy" id="57062"/>
    <lineage>
        <taxon>Eukaryota</taxon>
        <taxon>Metazoa</taxon>
        <taxon>Ecdysozoa</taxon>
        <taxon>Arthropoda</taxon>
        <taxon>Hexapoda</taxon>
        <taxon>Insecta</taxon>
        <taxon>Pterygota</taxon>
        <taxon>Neoptera</taxon>
        <taxon>Endopterygota</taxon>
        <taxon>Coleoptera</taxon>
        <taxon>Polyphaga</taxon>
        <taxon>Cucujiformia</taxon>
        <taxon>Curculionidae</taxon>
        <taxon>Scolytinae</taxon>
        <taxon>Hypothenemus</taxon>
    </lineage>
</organism>
<evidence type="ECO:0000256" key="6">
    <source>
        <dbReference type="ARBA" id="ARBA00026176"/>
    </source>
</evidence>
<comment type="catalytic activity">
    <reaction evidence="8">
        <text>a hydroperoxide + [protein]-dithiol = [protein]-disulfide + an alcohol + H2O</text>
        <dbReference type="Rhea" id="RHEA:10008"/>
        <dbReference type="Rhea" id="RHEA-COMP:10593"/>
        <dbReference type="Rhea" id="RHEA-COMP:10594"/>
        <dbReference type="ChEBI" id="CHEBI:15377"/>
        <dbReference type="ChEBI" id="CHEBI:29950"/>
        <dbReference type="ChEBI" id="CHEBI:30879"/>
        <dbReference type="ChEBI" id="CHEBI:35924"/>
        <dbReference type="ChEBI" id="CHEBI:50058"/>
    </reaction>
</comment>
<dbReference type="InterPro" id="IPR036249">
    <property type="entry name" value="Thioredoxin-like_sf"/>
</dbReference>
<accession>A0ABD1END2</accession>
<dbReference type="PANTHER" id="PTHR43503:SF4">
    <property type="entry name" value="PEROXIREDOXIN-6"/>
    <property type="match status" value="1"/>
</dbReference>
<dbReference type="InterPro" id="IPR000866">
    <property type="entry name" value="AhpC/TSA"/>
</dbReference>
<name>A0ABD1END2_HYPHA</name>
<dbReference type="Gene3D" id="3.30.1020.10">
    <property type="entry name" value="Antioxidant, Horf6, Chain A, domain2"/>
    <property type="match status" value="1"/>
</dbReference>